<dbReference type="AlphaFoldDB" id="A0A5C5YLN3"/>
<keyword evidence="7" id="KW-0813">Transport</keyword>
<accession>A0A5C5YLN3</accession>
<feature type="transmembrane region" description="Helical" evidence="9">
    <location>
        <begin position="31"/>
        <end position="50"/>
    </location>
</feature>
<feature type="region of interest" description="Disordered" evidence="8">
    <location>
        <begin position="1"/>
        <end position="20"/>
    </location>
</feature>
<protein>
    <submittedName>
        <fullName evidence="10">Biopolymer transport protein ExbD/TolR</fullName>
    </submittedName>
</protein>
<reference evidence="10 11" key="1">
    <citation type="submission" date="2019-02" db="EMBL/GenBank/DDBJ databases">
        <title>Deep-cultivation of Planctomycetes and their phenomic and genomic characterization uncovers novel biology.</title>
        <authorList>
            <person name="Wiegand S."/>
            <person name="Jogler M."/>
            <person name="Boedeker C."/>
            <person name="Pinto D."/>
            <person name="Vollmers J."/>
            <person name="Rivas-Marin E."/>
            <person name="Kohn T."/>
            <person name="Peeters S.H."/>
            <person name="Heuer A."/>
            <person name="Rast P."/>
            <person name="Oberbeckmann S."/>
            <person name="Bunk B."/>
            <person name="Jeske O."/>
            <person name="Meyerdierks A."/>
            <person name="Storesund J.E."/>
            <person name="Kallscheuer N."/>
            <person name="Luecker S."/>
            <person name="Lage O.M."/>
            <person name="Pohl T."/>
            <person name="Merkel B.J."/>
            <person name="Hornburger P."/>
            <person name="Mueller R.-W."/>
            <person name="Bruemmer F."/>
            <person name="Labrenz M."/>
            <person name="Spormann A.M."/>
            <person name="Op Den Camp H."/>
            <person name="Overmann J."/>
            <person name="Amann R."/>
            <person name="Jetten M.S.M."/>
            <person name="Mascher T."/>
            <person name="Medema M.H."/>
            <person name="Devos D.P."/>
            <person name="Kaster A.-K."/>
            <person name="Ovreas L."/>
            <person name="Rohde M."/>
            <person name="Galperin M.Y."/>
            <person name="Jogler C."/>
        </authorList>
    </citation>
    <scope>NUCLEOTIDE SEQUENCE [LARGE SCALE GENOMIC DNA]</scope>
    <source>
        <strain evidence="10 11">Pla123a</strain>
    </source>
</reference>
<evidence type="ECO:0000256" key="3">
    <source>
        <dbReference type="ARBA" id="ARBA00022475"/>
    </source>
</evidence>
<comment type="caution">
    <text evidence="10">The sequence shown here is derived from an EMBL/GenBank/DDBJ whole genome shotgun (WGS) entry which is preliminary data.</text>
</comment>
<feature type="compositionally biased region" description="Basic and acidic residues" evidence="8">
    <location>
        <begin position="9"/>
        <end position="20"/>
    </location>
</feature>
<dbReference type="PANTHER" id="PTHR30558">
    <property type="entry name" value="EXBD MEMBRANE COMPONENT OF PMF-DRIVEN MACROMOLECULE IMPORT SYSTEM"/>
    <property type="match status" value="1"/>
</dbReference>
<evidence type="ECO:0000256" key="5">
    <source>
        <dbReference type="ARBA" id="ARBA00022989"/>
    </source>
</evidence>
<dbReference type="InterPro" id="IPR003400">
    <property type="entry name" value="ExbD"/>
</dbReference>
<dbReference type="GO" id="GO:0022857">
    <property type="term" value="F:transmembrane transporter activity"/>
    <property type="evidence" value="ECO:0007669"/>
    <property type="project" value="InterPro"/>
</dbReference>
<evidence type="ECO:0000256" key="7">
    <source>
        <dbReference type="RuleBase" id="RU003879"/>
    </source>
</evidence>
<evidence type="ECO:0000256" key="2">
    <source>
        <dbReference type="ARBA" id="ARBA00005811"/>
    </source>
</evidence>
<dbReference type="Proteomes" id="UP000318478">
    <property type="component" value="Unassembled WGS sequence"/>
</dbReference>
<name>A0A5C5YLN3_9BACT</name>
<dbReference type="GO" id="GO:0005886">
    <property type="term" value="C:plasma membrane"/>
    <property type="evidence" value="ECO:0007669"/>
    <property type="project" value="UniProtKB-SubCell"/>
</dbReference>
<evidence type="ECO:0000256" key="9">
    <source>
        <dbReference type="SAM" id="Phobius"/>
    </source>
</evidence>
<sequence length="167" mass="18554">MSDIEDDLEHMVEEGEEKAHRVDDELDMTPMVDVTFLLLIFFMITAAFALQKALEVPPVDEDQAAASQTIDDLEKDSIVIRIDEDNIFWVGSPMWGEEQKAPSVQEMRSKVREARGGEGGKMGKGPTKMLVQAHGGAMYEFAVAALDAGADIQMPEVRFMIYEDGDL</sequence>
<proteinExistence type="inferred from homology"/>
<evidence type="ECO:0000313" key="10">
    <source>
        <dbReference type="EMBL" id="TWT75861.1"/>
    </source>
</evidence>
<gene>
    <name evidence="10" type="ORF">Pla123a_26450</name>
</gene>
<evidence type="ECO:0000313" key="11">
    <source>
        <dbReference type="Proteomes" id="UP000318478"/>
    </source>
</evidence>
<evidence type="ECO:0000256" key="1">
    <source>
        <dbReference type="ARBA" id="ARBA00004162"/>
    </source>
</evidence>
<keyword evidence="4 7" id="KW-0812">Transmembrane</keyword>
<keyword evidence="11" id="KW-1185">Reference proteome</keyword>
<keyword evidence="3" id="KW-1003">Cell membrane</keyword>
<keyword evidence="5 9" id="KW-1133">Transmembrane helix</keyword>
<dbReference type="GO" id="GO:0015031">
    <property type="term" value="P:protein transport"/>
    <property type="evidence" value="ECO:0007669"/>
    <property type="project" value="UniProtKB-KW"/>
</dbReference>
<evidence type="ECO:0000256" key="8">
    <source>
        <dbReference type="SAM" id="MobiDB-lite"/>
    </source>
</evidence>
<comment type="subcellular location">
    <subcellularLocation>
        <location evidence="1">Cell membrane</location>
        <topology evidence="1">Single-pass membrane protein</topology>
    </subcellularLocation>
    <subcellularLocation>
        <location evidence="7">Cell membrane</location>
        <topology evidence="7">Single-pass type II membrane protein</topology>
    </subcellularLocation>
</comment>
<dbReference type="Pfam" id="PF02472">
    <property type="entry name" value="ExbD"/>
    <property type="match status" value="1"/>
</dbReference>
<dbReference type="OrthoDB" id="292474at2"/>
<dbReference type="PANTHER" id="PTHR30558:SF3">
    <property type="entry name" value="BIOPOLYMER TRANSPORT PROTEIN EXBD-RELATED"/>
    <property type="match status" value="1"/>
</dbReference>
<keyword evidence="7" id="KW-0653">Protein transport</keyword>
<keyword evidence="6 9" id="KW-0472">Membrane</keyword>
<comment type="similarity">
    <text evidence="2 7">Belongs to the ExbD/TolR family.</text>
</comment>
<dbReference type="RefSeq" id="WP_146587622.1">
    <property type="nucleotide sequence ID" value="NZ_SJPO01000006.1"/>
</dbReference>
<evidence type="ECO:0000256" key="6">
    <source>
        <dbReference type="ARBA" id="ARBA00023136"/>
    </source>
</evidence>
<dbReference type="EMBL" id="SJPO01000006">
    <property type="protein sequence ID" value="TWT75861.1"/>
    <property type="molecule type" value="Genomic_DNA"/>
</dbReference>
<organism evidence="10 11">
    <name type="scientific">Posidoniimonas polymericola</name>
    <dbReference type="NCBI Taxonomy" id="2528002"/>
    <lineage>
        <taxon>Bacteria</taxon>
        <taxon>Pseudomonadati</taxon>
        <taxon>Planctomycetota</taxon>
        <taxon>Planctomycetia</taxon>
        <taxon>Pirellulales</taxon>
        <taxon>Lacipirellulaceae</taxon>
        <taxon>Posidoniimonas</taxon>
    </lineage>
</organism>
<evidence type="ECO:0000256" key="4">
    <source>
        <dbReference type="ARBA" id="ARBA00022692"/>
    </source>
</evidence>